<organism evidence="2 3">
    <name type="scientific">Austropuccinia psidii MF-1</name>
    <dbReference type="NCBI Taxonomy" id="1389203"/>
    <lineage>
        <taxon>Eukaryota</taxon>
        <taxon>Fungi</taxon>
        <taxon>Dikarya</taxon>
        <taxon>Basidiomycota</taxon>
        <taxon>Pucciniomycotina</taxon>
        <taxon>Pucciniomycetes</taxon>
        <taxon>Pucciniales</taxon>
        <taxon>Sphaerophragmiaceae</taxon>
        <taxon>Austropuccinia</taxon>
    </lineage>
</organism>
<accession>A0A9Q3CER1</accession>
<evidence type="ECO:0000256" key="1">
    <source>
        <dbReference type="SAM" id="MobiDB-lite"/>
    </source>
</evidence>
<dbReference type="EMBL" id="AVOT02006346">
    <property type="protein sequence ID" value="MBW0481337.1"/>
    <property type="molecule type" value="Genomic_DNA"/>
</dbReference>
<gene>
    <name evidence="2" type="ORF">O181_021052</name>
</gene>
<feature type="region of interest" description="Disordered" evidence="1">
    <location>
        <begin position="1"/>
        <end position="49"/>
    </location>
</feature>
<evidence type="ECO:0000313" key="3">
    <source>
        <dbReference type="Proteomes" id="UP000765509"/>
    </source>
</evidence>
<feature type="compositionally biased region" description="Pro residues" evidence="1">
    <location>
        <begin position="19"/>
        <end position="30"/>
    </location>
</feature>
<keyword evidence="3" id="KW-1185">Reference proteome</keyword>
<dbReference type="Proteomes" id="UP000765509">
    <property type="component" value="Unassembled WGS sequence"/>
</dbReference>
<name>A0A9Q3CER1_9BASI</name>
<reference evidence="2" key="1">
    <citation type="submission" date="2021-03" db="EMBL/GenBank/DDBJ databases">
        <title>Draft genome sequence of rust myrtle Austropuccinia psidii MF-1, a brazilian biotype.</title>
        <authorList>
            <person name="Quecine M.C."/>
            <person name="Pachon D.M.R."/>
            <person name="Bonatelli M.L."/>
            <person name="Correr F.H."/>
            <person name="Franceschini L.M."/>
            <person name="Leite T.F."/>
            <person name="Margarido G.R.A."/>
            <person name="Almeida C.A."/>
            <person name="Ferrarezi J.A."/>
            <person name="Labate C.A."/>
        </authorList>
    </citation>
    <scope>NUCLEOTIDE SEQUENCE</scope>
    <source>
        <strain evidence="2">MF-1</strain>
    </source>
</reference>
<protein>
    <submittedName>
        <fullName evidence="2">Uncharacterized protein</fullName>
    </submittedName>
</protein>
<dbReference type="AlphaFoldDB" id="A0A9Q3CER1"/>
<proteinExistence type="predicted"/>
<evidence type="ECO:0000313" key="2">
    <source>
        <dbReference type="EMBL" id="MBW0481337.1"/>
    </source>
</evidence>
<comment type="caution">
    <text evidence="2">The sequence shown here is derived from an EMBL/GenBank/DDBJ whole genome shotgun (WGS) entry which is preliminary data.</text>
</comment>
<sequence>MDFSRLFPEHQVRKYNNTMPPPPPPDPPPSSTGIEMHDQQNQMSPKDETKKLIHFLNEALSPKKPSRSLDVHQIRFVLKQVESIDHLLKQDNGQEFHSKNSFDLILQ</sequence>